<sequence>MTTYKLGKFTVHRIHHVVTAQFYGPDLANQLIREALHTYADDLALVSK</sequence>
<protein>
    <submittedName>
        <fullName evidence="1">Oxidoreductase</fullName>
    </submittedName>
</protein>
<evidence type="ECO:0000313" key="1">
    <source>
        <dbReference type="EMBL" id="MCV7224435.1"/>
    </source>
</evidence>
<dbReference type="Proteomes" id="UP001526201">
    <property type="component" value="Unassembled WGS sequence"/>
</dbReference>
<evidence type="ECO:0000313" key="2">
    <source>
        <dbReference type="Proteomes" id="UP001526201"/>
    </source>
</evidence>
<proteinExistence type="predicted"/>
<accession>A0ABT3C4M9</accession>
<feature type="non-terminal residue" evidence="1">
    <location>
        <position position="48"/>
    </location>
</feature>
<comment type="caution">
    <text evidence="1">The sequence shown here is derived from an EMBL/GenBank/DDBJ whole genome shotgun (WGS) entry which is preliminary data.</text>
</comment>
<dbReference type="EMBL" id="JACKTY010000002">
    <property type="protein sequence ID" value="MCV7224435.1"/>
    <property type="molecule type" value="Genomic_DNA"/>
</dbReference>
<name>A0ABT3C4M9_9MYCO</name>
<reference evidence="1 2" key="1">
    <citation type="journal article" date="2022" name="BMC Genomics">
        <title>Comparative genome analysis of mycobacteria focusing on tRNA and non-coding RNA.</title>
        <authorList>
            <person name="Behra P.R.K."/>
            <person name="Pettersson B.M.F."/>
            <person name="Ramesh M."/>
            <person name="Das S."/>
            <person name="Dasgupta S."/>
            <person name="Kirsebom L.A."/>
        </authorList>
    </citation>
    <scope>NUCLEOTIDE SEQUENCE [LARGE SCALE GENOMIC DNA]</scope>
    <source>
        <strain evidence="1 2">DSM 44078</strain>
    </source>
</reference>
<keyword evidence="2" id="KW-1185">Reference proteome</keyword>
<organism evidence="1 2">
    <name type="scientific">Mycolicibacterium komossense</name>
    <dbReference type="NCBI Taxonomy" id="1779"/>
    <lineage>
        <taxon>Bacteria</taxon>
        <taxon>Bacillati</taxon>
        <taxon>Actinomycetota</taxon>
        <taxon>Actinomycetes</taxon>
        <taxon>Mycobacteriales</taxon>
        <taxon>Mycobacteriaceae</taxon>
        <taxon>Mycolicibacterium</taxon>
    </lineage>
</organism>
<gene>
    <name evidence="1" type="ORF">H7J73_00035</name>
</gene>